<dbReference type="PROSITE" id="PS50850">
    <property type="entry name" value="MFS"/>
    <property type="match status" value="1"/>
</dbReference>
<dbReference type="SUPFAM" id="SSF103473">
    <property type="entry name" value="MFS general substrate transporter"/>
    <property type="match status" value="1"/>
</dbReference>
<dbReference type="PANTHER" id="PTHR11360:SF319">
    <property type="entry name" value="MAJOR FACILITATOR SUPERFAMILY (MFS) PROFILE DOMAIN-CONTAINING PROTEIN"/>
    <property type="match status" value="1"/>
</dbReference>
<dbReference type="GO" id="GO:0016020">
    <property type="term" value="C:membrane"/>
    <property type="evidence" value="ECO:0007669"/>
    <property type="project" value="UniProtKB-SubCell"/>
</dbReference>
<feature type="transmembrane region" description="Helical" evidence="3">
    <location>
        <begin position="173"/>
        <end position="194"/>
    </location>
</feature>
<accession>A0AAN7H3G2</accession>
<comment type="caution">
    <text evidence="5">The sequence shown here is derived from an EMBL/GenBank/DDBJ whole genome shotgun (WGS) entry which is preliminary data.</text>
</comment>
<dbReference type="Proteomes" id="UP001301958">
    <property type="component" value="Unassembled WGS sequence"/>
</dbReference>
<feature type="transmembrane region" description="Helical" evidence="3">
    <location>
        <begin position="396"/>
        <end position="414"/>
    </location>
</feature>
<reference evidence="5" key="2">
    <citation type="submission" date="2023-05" db="EMBL/GenBank/DDBJ databases">
        <authorList>
            <consortium name="Lawrence Berkeley National Laboratory"/>
            <person name="Steindorff A."/>
            <person name="Hensen N."/>
            <person name="Bonometti L."/>
            <person name="Westerberg I."/>
            <person name="Brannstrom I.O."/>
            <person name="Guillou S."/>
            <person name="Cros-Aarteil S."/>
            <person name="Calhoun S."/>
            <person name="Haridas S."/>
            <person name="Kuo A."/>
            <person name="Mondo S."/>
            <person name="Pangilinan J."/>
            <person name="Riley R."/>
            <person name="Labutti K."/>
            <person name="Andreopoulos B."/>
            <person name="Lipzen A."/>
            <person name="Chen C."/>
            <person name="Yanf M."/>
            <person name="Daum C."/>
            <person name="Ng V."/>
            <person name="Clum A."/>
            <person name="Ohm R."/>
            <person name="Martin F."/>
            <person name="Silar P."/>
            <person name="Natvig D."/>
            <person name="Lalanne C."/>
            <person name="Gautier V."/>
            <person name="Ament-Velasquez S.L."/>
            <person name="Kruys A."/>
            <person name="Hutchinson M.I."/>
            <person name="Powell A.J."/>
            <person name="Barry K."/>
            <person name="Miller A.N."/>
            <person name="Grigoriev I.V."/>
            <person name="Debuchy R."/>
            <person name="Gladieux P."/>
            <person name="Thoren M.H."/>
            <person name="Johannesson H."/>
        </authorList>
    </citation>
    <scope>NUCLEOTIDE SEQUENCE</scope>
    <source>
        <strain evidence="5">CBS 990.96</strain>
    </source>
</reference>
<gene>
    <name evidence="5" type="ORF">QBC38DRAFT_476173</name>
</gene>
<dbReference type="CDD" id="cd17352">
    <property type="entry name" value="MFS_MCT_SLC16"/>
    <property type="match status" value="1"/>
</dbReference>
<feature type="transmembrane region" description="Helical" evidence="3">
    <location>
        <begin position="340"/>
        <end position="359"/>
    </location>
</feature>
<evidence type="ECO:0000256" key="1">
    <source>
        <dbReference type="ARBA" id="ARBA00004141"/>
    </source>
</evidence>
<dbReference type="GO" id="GO:0022857">
    <property type="term" value="F:transmembrane transporter activity"/>
    <property type="evidence" value="ECO:0007669"/>
    <property type="project" value="InterPro"/>
</dbReference>
<comment type="similarity">
    <text evidence="2">Belongs to the major facilitator superfamily. Monocarboxylate porter (TC 2.A.1.13) family.</text>
</comment>
<feature type="transmembrane region" description="Helical" evidence="3">
    <location>
        <begin position="365"/>
        <end position="389"/>
    </location>
</feature>
<protein>
    <submittedName>
        <fullName evidence="5">Major facilitator superfamily domain-containing protein</fullName>
    </submittedName>
</protein>
<keyword evidence="3" id="KW-1133">Transmembrane helix</keyword>
<feature type="transmembrane region" description="Helical" evidence="3">
    <location>
        <begin position="274"/>
        <end position="297"/>
    </location>
</feature>
<sequence>MDSKNTASRLSESFGLYHLKYLNGDAGDTKNGPQSLLPAYPLRDDLDPEPRFDEKSFKTLPCRFPGPHTRRRAWLVATGTGFAFFSTLGLMNSFGVFQAYYQTHQLKDETPDRIAWIGSIAACLQFILGGLTGPIFDRIGVKIIQVGAGFYLLSIVFTSLCSTYWQLMLAQGVMGGLSASLITVPSFALVSQYFENNRAAALGIVVSGSSIGGIVFPITLSNLLENRKMSFRTSVLIVLGVIGPGMLFFMVVIKTRLPSRDSKFFIGKAWKETRFVLLVASIFFVLIGMMMPLFYLPAYAIERGLDEKLASNLISIVNGASTVGRIIPGFLADRYGRLNVYLIGALSTGIVICCMNSAVDTVGLIIYSVFFGLTSGTIISGQSAALSVCVDKPQDLGTYIGMGLSVASLATLIGPPVNGVLLESGYFSPSIFSGAICIVGGVLAITAKSRTPRGIFDNV</sequence>
<dbReference type="InterPro" id="IPR020846">
    <property type="entry name" value="MFS_dom"/>
</dbReference>
<proteinExistence type="inferred from homology"/>
<feature type="transmembrane region" description="Helical" evidence="3">
    <location>
        <begin position="73"/>
        <end position="94"/>
    </location>
</feature>
<dbReference type="AlphaFoldDB" id="A0AAN7H3G2"/>
<feature type="transmembrane region" description="Helical" evidence="3">
    <location>
        <begin position="148"/>
        <end position="167"/>
    </location>
</feature>
<evidence type="ECO:0000313" key="6">
    <source>
        <dbReference type="Proteomes" id="UP001301958"/>
    </source>
</evidence>
<feature type="transmembrane region" description="Helical" evidence="3">
    <location>
        <begin position="201"/>
        <end position="219"/>
    </location>
</feature>
<evidence type="ECO:0000313" key="5">
    <source>
        <dbReference type="EMBL" id="KAK4228110.1"/>
    </source>
</evidence>
<organism evidence="5 6">
    <name type="scientific">Podospora fimiseda</name>
    <dbReference type="NCBI Taxonomy" id="252190"/>
    <lineage>
        <taxon>Eukaryota</taxon>
        <taxon>Fungi</taxon>
        <taxon>Dikarya</taxon>
        <taxon>Ascomycota</taxon>
        <taxon>Pezizomycotina</taxon>
        <taxon>Sordariomycetes</taxon>
        <taxon>Sordariomycetidae</taxon>
        <taxon>Sordariales</taxon>
        <taxon>Podosporaceae</taxon>
        <taxon>Podospora</taxon>
    </lineage>
</organism>
<keyword evidence="6" id="KW-1185">Reference proteome</keyword>
<dbReference type="InterPro" id="IPR050327">
    <property type="entry name" value="Proton-linked_MCT"/>
</dbReference>
<dbReference type="PANTHER" id="PTHR11360">
    <property type="entry name" value="MONOCARBOXYLATE TRANSPORTER"/>
    <property type="match status" value="1"/>
</dbReference>
<evidence type="ECO:0000256" key="3">
    <source>
        <dbReference type="SAM" id="Phobius"/>
    </source>
</evidence>
<feature type="transmembrane region" description="Helical" evidence="3">
    <location>
        <begin position="114"/>
        <end position="136"/>
    </location>
</feature>
<dbReference type="Gene3D" id="1.20.1250.20">
    <property type="entry name" value="MFS general substrate transporter like domains"/>
    <property type="match status" value="2"/>
</dbReference>
<keyword evidence="3" id="KW-0812">Transmembrane</keyword>
<name>A0AAN7H3G2_9PEZI</name>
<dbReference type="InterPro" id="IPR036259">
    <property type="entry name" value="MFS_trans_sf"/>
</dbReference>
<feature type="domain" description="Major facilitator superfamily (MFS) profile" evidence="4">
    <location>
        <begin position="274"/>
        <end position="459"/>
    </location>
</feature>
<reference evidence="5" key="1">
    <citation type="journal article" date="2023" name="Mol. Phylogenet. Evol.">
        <title>Genome-scale phylogeny and comparative genomics of the fungal order Sordariales.</title>
        <authorList>
            <person name="Hensen N."/>
            <person name="Bonometti L."/>
            <person name="Westerberg I."/>
            <person name="Brannstrom I.O."/>
            <person name="Guillou S."/>
            <person name="Cros-Aarteil S."/>
            <person name="Calhoun S."/>
            <person name="Haridas S."/>
            <person name="Kuo A."/>
            <person name="Mondo S."/>
            <person name="Pangilinan J."/>
            <person name="Riley R."/>
            <person name="LaButti K."/>
            <person name="Andreopoulos B."/>
            <person name="Lipzen A."/>
            <person name="Chen C."/>
            <person name="Yan M."/>
            <person name="Daum C."/>
            <person name="Ng V."/>
            <person name="Clum A."/>
            <person name="Steindorff A."/>
            <person name="Ohm R.A."/>
            <person name="Martin F."/>
            <person name="Silar P."/>
            <person name="Natvig D.O."/>
            <person name="Lalanne C."/>
            <person name="Gautier V."/>
            <person name="Ament-Velasquez S.L."/>
            <person name="Kruys A."/>
            <person name="Hutchinson M.I."/>
            <person name="Powell A.J."/>
            <person name="Barry K."/>
            <person name="Miller A.N."/>
            <person name="Grigoriev I.V."/>
            <person name="Debuchy R."/>
            <person name="Gladieux P."/>
            <person name="Hiltunen Thoren M."/>
            <person name="Johannesson H."/>
        </authorList>
    </citation>
    <scope>NUCLEOTIDE SEQUENCE</scope>
    <source>
        <strain evidence="5">CBS 990.96</strain>
    </source>
</reference>
<feature type="transmembrane region" description="Helical" evidence="3">
    <location>
        <begin position="426"/>
        <end position="445"/>
    </location>
</feature>
<comment type="subcellular location">
    <subcellularLocation>
        <location evidence="1">Membrane</location>
        <topology evidence="1">Multi-pass membrane protein</topology>
    </subcellularLocation>
</comment>
<evidence type="ECO:0000259" key="4">
    <source>
        <dbReference type="PROSITE" id="PS50850"/>
    </source>
</evidence>
<dbReference type="EMBL" id="MU865323">
    <property type="protein sequence ID" value="KAK4228110.1"/>
    <property type="molecule type" value="Genomic_DNA"/>
</dbReference>
<dbReference type="Pfam" id="PF07690">
    <property type="entry name" value="MFS_1"/>
    <property type="match status" value="1"/>
</dbReference>
<evidence type="ECO:0000256" key="2">
    <source>
        <dbReference type="ARBA" id="ARBA00006727"/>
    </source>
</evidence>
<dbReference type="InterPro" id="IPR011701">
    <property type="entry name" value="MFS"/>
</dbReference>
<keyword evidence="3" id="KW-0472">Membrane</keyword>
<feature type="transmembrane region" description="Helical" evidence="3">
    <location>
        <begin position="231"/>
        <end position="253"/>
    </location>
</feature>